<dbReference type="AlphaFoldDB" id="A0A847R6G5"/>
<name>A0A847R6G5_9BACT</name>
<dbReference type="Proteomes" id="UP000570474">
    <property type="component" value="Unassembled WGS sequence"/>
</dbReference>
<organism evidence="1 2">
    <name type="scientific">Chitinophaga varians</name>
    <dbReference type="NCBI Taxonomy" id="2202339"/>
    <lineage>
        <taxon>Bacteria</taxon>
        <taxon>Pseudomonadati</taxon>
        <taxon>Bacteroidota</taxon>
        <taxon>Chitinophagia</taxon>
        <taxon>Chitinophagales</taxon>
        <taxon>Chitinophagaceae</taxon>
        <taxon>Chitinophaga</taxon>
    </lineage>
</organism>
<gene>
    <name evidence="1" type="ORF">HGH92_00250</name>
</gene>
<dbReference type="EMBL" id="JABAIA010000001">
    <property type="protein sequence ID" value="NLR62719.1"/>
    <property type="molecule type" value="Genomic_DNA"/>
</dbReference>
<protein>
    <submittedName>
        <fullName evidence="1">Uncharacterized protein</fullName>
    </submittedName>
</protein>
<evidence type="ECO:0000313" key="2">
    <source>
        <dbReference type="Proteomes" id="UP000570474"/>
    </source>
</evidence>
<proteinExistence type="predicted"/>
<reference evidence="1 2" key="1">
    <citation type="submission" date="2020-04" db="EMBL/GenBank/DDBJ databases">
        <authorList>
            <person name="Yin C."/>
        </authorList>
    </citation>
    <scope>NUCLEOTIDE SEQUENCE [LARGE SCALE GENOMIC DNA]</scope>
    <source>
        <strain evidence="1 2">Ae27</strain>
    </source>
</reference>
<sequence>MQYLCRLAVNMTKLNDRMYRIALHSMLWLLLVMTTACNIKTDLYQHYWTMDVNSYMNYRDHVVSREPFTSLPSKMIDKVRDFRYGDLLFTGDAHDTLRSPNGWGKSISFLYDDEARTSKAGVEMEETNLVASPRNVAIVKQLTVLLGTNVDRYTDGKDSVYIWTGKPADGQAVVLSQSHGGSPFAGFVTTRLFMIRQSAVIPATHTTAFDKMVNALKGNKYAVNGAR</sequence>
<keyword evidence="2" id="KW-1185">Reference proteome</keyword>
<dbReference type="RefSeq" id="WP_168868772.1">
    <property type="nucleotide sequence ID" value="NZ_JABAIA010000001.1"/>
</dbReference>
<comment type="caution">
    <text evidence="1">The sequence shown here is derived from an EMBL/GenBank/DDBJ whole genome shotgun (WGS) entry which is preliminary data.</text>
</comment>
<accession>A0A847R6G5</accession>
<evidence type="ECO:0000313" key="1">
    <source>
        <dbReference type="EMBL" id="NLR62719.1"/>
    </source>
</evidence>